<dbReference type="InterPro" id="IPR035906">
    <property type="entry name" value="MetI-like_sf"/>
</dbReference>
<dbReference type="SUPFAM" id="SSF161098">
    <property type="entry name" value="MetI-like"/>
    <property type="match status" value="1"/>
</dbReference>
<dbReference type="Pfam" id="PF00528">
    <property type="entry name" value="BPD_transp_1"/>
    <property type="match status" value="1"/>
</dbReference>
<keyword evidence="2 7" id="KW-0813">Transport</keyword>
<feature type="transmembrane region" description="Helical" evidence="7">
    <location>
        <begin position="40"/>
        <end position="62"/>
    </location>
</feature>
<keyword evidence="3" id="KW-1003">Cell membrane</keyword>
<comment type="similarity">
    <text evidence="7">Belongs to the binding-protein-dependent transport system permease family.</text>
</comment>
<evidence type="ECO:0000256" key="7">
    <source>
        <dbReference type="RuleBase" id="RU363032"/>
    </source>
</evidence>
<dbReference type="CDD" id="cd06261">
    <property type="entry name" value="TM_PBP2"/>
    <property type="match status" value="1"/>
</dbReference>
<evidence type="ECO:0000256" key="1">
    <source>
        <dbReference type="ARBA" id="ARBA00004651"/>
    </source>
</evidence>
<feature type="transmembrane region" description="Helical" evidence="7">
    <location>
        <begin position="111"/>
        <end position="135"/>
    </location>
</feature>
<feature type="transmembrane region" description="Helical" evidence="7">
    <location>
        <begin position="224"/>
        <end position="249"/>
    </location>
</feature>
<keyword evidence="5 7" id="KW-1133">Transmembrane helix</keyword>
<dbReference type="RefSeq" id="WP_124724091.1">
    <property type="nucleotide sequence ID" value="NZ_CP034044.1"/>
</dbReference>
<evidence type="ECO:0000313" key="9">
    <source>
        <dbReference type="EMBL" id="AZG68395.1"/>
    </source>
</evidence>
<keyword evidence="10" id="KW-1185">Reference proteome</keyword>
<sequence length="328" mass="37123">MSLEKLKARHWKEQQFLKAKQEVMSKPYSSTSAAAKLAGWAFKIFVLVFFALIIIFPFYFMISQSLTNRELTILASNTPAVLFPRATATDPTVFHFDNYRAALVSGYLQSVVFTIGVTSLSILVRLFFSLTLGYALSLNNWKGKAGFFAFFLSLMILPEIALLVGQYIVVVRMGWQQKEWLWFALIAPFTASIFFAYMYKNAFEAIRNSVKESSMLDGANGFKYFVKIALPMVSSTTWTVAILTAFASWNSYTWPALLMSGSAKEVWKPMNLWVFDTGKDLNEEVPRVYGSIRMAGTILAILPMFIIYFVLRKRIMNAISRNGNATKG</sequence>
<name>A0A3G8LGH2_9MOLU</name>
<evidence type="ECO:0000313" key="10">
    <source>
        <dbReference type="Proteomes" id="UP000275883"/>
    </source>
</evidence>
<dbReference type="PANTHER" id="PTHR43744">
    <property type="entry name" value="ABC TRANSPORTER PERMEASE PROTEIN MG189-RELATED-RELATED"/>
    <property type="match status" value="1"/>
</dbReference>
<evidence type="ECO:0000256" key="4">
    <source>
        <dbReference type="ARBA" id="ARBA00022692"/>
    </source>
</evidence>
<dbReference type="PROSITE" id="PS50928">
    <property type="entry name" value="ABC_TM1"/>
    <property type="match status" value="1"/>
</dbReference>
<evidence type="ECO:0000256" key="3">
    <source>
        <dbReference type="ARBA" id="ARBA00022475"/>
    </source>
</evidence>
<comment type="subcellular location">
    <subcellularLocation>
        <location evidence="1 7">Cell membrane</location>
        <topology evidence="1 7">Multi-pass membrane protein</topology>
    </subcellularLocation>
</comment>
<gene>
    <name evidence="9" type="ORF">EGN60_00150</name>
</gene>
<reference evidence="9 10" key="1">
    <citation type="submission" date="2018-11" db="EMBL/GenBank/DDBJ databases">
        <title>Genome sequence of Mycoplasma struthionis sp. nov.</title>
        <authorList>
            <person name="Spergser J."/>
        </authorList>
    </citation>
    <scope>NUCLEOTIDE SEQUENCE [LARGE SCALE GENOMIC DNA]</scope>
    <source>
        <strain evidence="9 10">237IA</strain>
    </source>
</reference>
<dbReference type="OrthoDB" id="9787837at2"/>
<dbReference type="EMBL" id="CP034044">
    <property type="protein sequence ID" value="AZG68395.1"/>
    <property type="molecule type" value="Genomic_DNA"/>
</dbReference>
<feature type="transmembrane region" description="Helical" evidence="7">
    <location>
        <begin position="180"/>
        <end position="199"/>
    </location>
</feature>
<evidence type="ECO:0000256" key="6">
    <source>
        <dbReference type="ARBA" id="ARBA00023136"/>
    </source>
</evidence>
<dbReference type="KEGG" id="mstr:EGN60_00150"/>
<evidence type="ECO:0000259" key="8">
    <source>
        <dbReference type="PROSITE" id="PS50928"/>
    </source>
</evidence>
<feature type="transmembrane region" description="Helical" evidence="7">
    <location>
        <begin position="292"/>
        <end position="311"/>
    </location>
</feature>
<accession>A0A3G8LGH2</accession>
<organism evidence="9 10">
    <name type="scientific">Mycoplasma struthionis</name>
    <dbReference type="NCBI Taxonomy" id="538220"/>
    <lineage>
        <taxon>Bacteria</taxon>
        <taxon>Bacillati</taxon>
        <taxon>Mycoplasmatota</taxon>
        <taxon>Mollicutes</taxon>
        <taxon>Mycoplasmataceae</taxon>
        <taxon>Mycoplasma</taxon>
    </lineage>
</organism>
<feature type="transmembrane region" description="Helical" evidence="7">
    <location>
        <begin position="147"/>
        <end position="168"/>
    </location>
</feature>
<feature type="domain" description="ABC transmembrane type-1" evidence="8">
    <location>
        <begin position="111"/>
        <end position="310"/>
    </location>
</feature>
<protein>
    <submittedName>
        <fullName evidence="9">Carbohydrate ABC transporter permease</fullName>
    </submittedName>
</protein>
<evidence type="ECO:0000256" key="5">
    <source>
        <dbReference type="ARBA" id="ARBA00022989"/>
    </source>
</evidence>
<proteinExistence type="inferred from homology"/>
<dbReference type="AlphaFoldDB" id="A0A3G8LGH2"/>
<keyword evidence="4 7" id="KW-0812">Transmembrane</keyword>
<dbReference type="InterPro" id="IPR000515">
    <property type="entry name" value="MetI-like"/>
</dbReference>
<dbReference type="Gene3D" id="1.10.3720.10">
    <property type="entry name" value="MetI-like"/>
    <property type="match status" value="1"/>
</dbReference>
<dbReference type="GO" id="GO:0005886">
    <property type="term" value="C:plasma membrane"/>
    <property type="evidence" value="ECO:0007669"/>
    <property type="project" value="UniProtKB-SubCell"/>
</dbReference>
<dbReference type="Proteomes" id="UP000275883">
    <property type="component" value="Chromosome"/>
</dbReference>
<evidence type="ECO:0000256" key="2">
    <source>
        <dbReference type="ARBA" id="ARBA00022448"/>
    </source>
</evidence>
<dbReference type="PANTHER" id="PTHR43744:SF12">
    <property type="entry name" value="ABC TRANSPORTER PERMEASE PROTEIN MG189-RELATED"/>
    <property type="match status" value="1"/>
</dbReference>
<keyword evidence="6 7" id="KW-0472">Membrane</keyword>
<dbReference type="GO" id="GO:0055085">
    <property type="term" value="P:transmembrane transport"/>
    <property type="evidence" value="ECO:0007669"/>
    <property type="project" value="InterPro"/>
</dbReference>